<accession>I9NGU7</accession>
<feature type="transmembrane region" description="Helical" evidence="1">
    <location>
        <begin position="48"/>
        <end position="68"/>
    </location>
</feature>
<organism evidence="2 3">
    <name type="scientific">Rhizobium leguminosarum bv. trifolii WSM597</name>
    <dbReference type="NCBI Taxonomy" id="754764"/>
    <lineage>
        <taxon>Bacteria</taxon>
        <taxon>Pseudomonadati</taxon>
        <taxon>Pseudomonadota</taxon>
        <taxon>Alphaproteobacteria</taxon>
        <taxon>Hyphomicrobiales</taxon>
        <taxon>Rhizobiaceae</taxon>
        <taxon>Rhizobium/Agrobacterium group</taxon>
        <taxon>Rhizobium</taxon>
    </lineage>
</organism>
<dbReference type="Proteomes" id="UP000005092">
    <property type="component" value="Unassembled WGS sequence"/>
</dbReference>
<dbReference type="AlphaFoldDB" id="I9NGU7"/>
<dbReference type="RefSeq" id="WP_003590793.1">
    <property type="nucleotide sequence ID" value="NZ_JH719381.1"/>
</dbReference>
<proteinExistence type="predicted"/>
<keyword evidence="1" id="KW-1133">Transmembrane helix</keyword>
<protein>
    <submittedName>
        <fullName evidence="2">Uncharacterized protein</fullName>
    </submittedName>
</protein>
<evidence type="ECO:0000313" key="2">
    <source>
        <dbReference type="EMBL" id="EJB05932.1"/>
    </source>
</evidence>
<sequence>MPGLISFMLTRFVAGAGLGGIAGLVIWNNGFLRMSAASSTDYYLAQGLFVYLFASTMGLGYMATALMLDDD</sequence>
<dbReference type="OrthoDB" id="8403265at2"/>
<evidence type="ECO:0000313" key="3">
    <source>
        <dbReference type="Proteomes" id="UP000005092"/>
    </source>
</evidence>
<feature type="transmembrane region" description="Helical" evidence="1">
    <location>
        <begin position="6"/>
        <end position="27"/>
    </location>
</feature>
<dbReference type="EMBL" id="JH719381">
    <property type="protein sequence ID" value="EJB05932.1"/>
    <property type="molecule type" value="Genomic_DNA"/>
</dbReference>
<keyword evidence="1" id="KW-0812">Transmembrane</keyword>
<keyword evidence="1" id="KW-0472">Membrane</keyword>
<reference evidence="2 3" key="1">
    <citation type="submission" date="2012-02" db="EMBL/GenBank/DDBJ databases">
        <title>Improved High-Quality Draft Sequence of Rhizobium leguminosarum bv. trifolii WSM597.</title>
        <authorList>
            <consortium name="US DOE Joint Genome Institute"/>
            <person name="Lucas S."/>
            <person name="Han J."/>
            <person name="Lapidus A."/>
            <person name="Cheng J.-F."/>
            <person name="Goodwin L."/>
            <person name="Pitluck S."/>
            <person name="Peters L."/>
            <person name="Ovchinnikova G."/>
            <person name="Held B."/>
            <person name="Detter J.C."/>
            <person name="Han C."/>
            <person name="Tapia R."/>
            <person name="Land M."/>
            <person name="Hauser L."/>
            <person name="Kyrpides N."/>
            <person name="Ivanova N."/>
            <person name="Pagani I."/>
            <person name="Brau L."/>
            <person name="Yates R."/>
            <person name="O'Hara G."/>
            <person name="Rui T."/>
            <person name="Howieson J."/>
            <person name="Reeve W."/>
            <person name="Woyke T."/>
        </authorList>
    </citation>
    <scope>NUCLEOTIDE SEQUENCE [LARGE SCALE GENOMIC DNA]</scope>
    <source>
        <strain evidence="2 3">WSM597</strain>
    </source>
</reference>
<dbReference type="HOGENOM" id="CLU_2809429_0_0_5"/>
<gene>
    <name evidence="2" type="ORF">Rleg9DRAFT_4823</name>
</gene>
<name>I9NGU7_RHILT</name>
<evidence type="ECO:0000256" key="1">
    <source>
        <dbReference type="SAM" id="Phobius"/>
    </source>
</evidence>